<reference evidence="1 2" key="1">
    <citation type="submission" date="2016-10" db="EMBL/GenBank/DDBJ databases">
        <authorList>
            <person name="de Groot N.N."/>
        </authorList>
    </citation>
    <scope>NUCLEOTIDE SEQUENCE [LARGE SCALE GENOMIC DNA]</scope>
    <source>
        <strain evidence="1 2">DSM 23581</strain>
    </source>
</reference>
<dbReference type="CDD" id="cd21650">
    <property type="entry name" value="CrtA-like"/>
    <property type="match status" value="1"/>
</dbReference>
<dbReference type="AlphaFoldDB" id="A0A1H4AZI5"/>
<evidence type="ECO:0008006" key="3">
    <source>
        <dbReference type="Google" id="ProtNLM"/>
    </source>
</evidence>
<dbReference type="EMBL" id="FNQF01000005">
    <property type="protein sequence ID" value="SEA41207.1"/>
    <property type="molecule type" value="Genomic_DNA"/>
</dbReference>
<accession>A0A1H4AZI5</accession>
<keyword evidence="2" id="KW-1185">Reference proteome</keyword>
<dbReference type="InterPro" id="IPR049574">
    <property type="entry name" value="CrtA-like"/>
</dbReference>
<dbReference type="RefSeq" id="WP_093244128.1">
    <property type="nucleotide sequence ID" value="NZ_FNQF01000005.1"/>
</dbReference>
<name>A0A1H4AZI5_9FLAO</name>
<protein>
    <recommendedName>
        <fullName evidence="3">Spheroidene monooxygenase</fullName>
    </recommendedName>
</protein>
<dbReference type="Proteomes" id="UP000198820">
    <property type="component" value="Unassembled WGS sequence"/>
</dbReference>
<gene>
    <name evidence="1" type="ORF">SAMN05421540_105199</name>
</gene>
<dbReference type="STRING" id="908615.SAMN05421540_105199"/>
<proteinExistence type="predicted"/>
<evidence type="ECO:0000313" key="1">
    <source>
        <dbReference type="EMBL" id="SEA41207.1"/>
    </source>
</evidence>
<organism evidence="1 2">
    <name type="scientific">Psychroflexus halocasei</name>
    <dbReference type="NCBI Taxonomy" id="908615"/>
    <lineage>
        <taxon>Bacteria</taxon>
        <taxon>Pseudomonadati</taxon>
        <taxon>Bacteroidota</taxon>
        <taxon>Flavobacteriia</taxon>
        <taxon>Flavobacteriales</taxon>
        <taxon>Flavobacteriaceae</taxon>
        <taxon>Psychroflexus</taxon>
    </lineage>
</organism>
<sequence length="223" mass="26066">MSDYVTFSVFKFDNTGSKYWALSQMQLAHTQLKKVKGQSFYKLMGSGQQGFKPWPDFSSYALLQVWDSKEAAKDFLDNSVIFKKYKNHSKKITTYFLQAFKARGQWNQKSIFKVEASQPDRIEEIVSLTRASVNKRKIFKFWKTVPAAQLTLNAQTDLIYAKGFGEYPLTEMATFSHWKTYDAMRKYAYKSKGHQQAIKATRKNHLFKEEMFASFRILKIETC</sequence>
<evidence type="ECO:0000313" key="2">
    <source>
        <dbReference type="Proteomes" id="UP000198820"/>
    </source>
</evidence>